<dbReference type="Pfam" id="PF07995">
    <property type="entry name" value="GSDH"/>
    <property type="match status" value="1"/>
</dbReference>
<dbReference type="InterPro" id="IPR012938">
    <property type="entry name" value="Glc/Sorbosone_DH"/>
</dbReference>
<reference evidence="3 4" key="1">
    <citation type="submission" date="2019-09" db="EMBL/GenBank/DDBJ databases">
        <title>Draft genome sequence of Acinetobacter tandoii W4-4-4 isolated from environmental water sample.</title>
        <authorList>
            <person name="Wee S.K."/>
            <person name="Yan B."/>
            <person name="Mustaffa S.B."/>
            <person name="Yap E.P.H."/>
        </authorList>
    </citation>
    <scope>NUCLEOTIDE SEQUENCE [LARGE SCALE GENOMIC DNA]</scope>
    <source>
        <strain evidence="3 4">W4-4-4</strain>
    </source>
</reference>
<comment type="caution">
    <text evidence="3">The sequence shown here is derived from an EMBL/GenBank/DDBJ whole genome shotgun (WGS) entry which is preliminary data.</text>
</comment>
<dbReference type="RefSeq" id="WP_151505095.1">
    <property type="nucleotide sequence ID" value="NZ_VXLD01000010.1"/>
</dbReference>
<dbReference type="EMBL" id="VXLD01000010">
    <property type="protein sequence ID" value="KAB1853158.1"/>
    <property type="molecule type" value="Genomic_DNA"/>
</dbReference>
<gene>
    <name evidence="3" type="ORF">F4W09_13570</name>
</gene>
<keyword evidence="1" id="KW-0732">Signal</keyword>
<feature type="domain" description="Glucose/Sorbosone dehydrogenase" evidence="2">
    <location>
        <begin position="54"/>
        <end position="380"/>
    </location>
</feature>
<evidence type="ECO:0000313" key="3">
    <source>
        <dbReference type="EMBL" id="KAB1853158.1"/>
    </source>
</evidence>
<protein>
    <submittedName>
        <fullName evidence="3">PQQ-dependent sugar dehydrogenase</fullName>
    </submittedName>
</protein>
<dbReference type="AlphaFoldDB" id="A0A5N4W9N3"/>
<accession>A0A5N4W9N3</accession>
<evidence type="ECO:0000313" key="4">
    <source>
        <dbReference type="Proteomes" id="UP000325788"/>
    </source>
</evidence>
<dbReference type="PROSITE" id="PS51257">
    <property type="entry name" value="PROKAR_LIPOPROTEIN"/>
    <property type="match status" value="1"/>
</dbReference>
<feature type="signal peptide" evidence="1">
    <location>
        <begin position="1"/>
        <end position="25"/>
    </location>
</feature>
<evidence type="ECO:0000256" key="1">
    <source>
        <dbReference type="SAM" id="SignalP"/>
    </source>
</evidence>
<evidence type="ECO:0000259" key="2">
    <source>
        <dbReference type="Pfam" id="PF07995"/>
    </source>
</evidence>
<dbReference type="Gene3D" id="2.120.10.30">
    <property type="entry name" value="TolB, C-terminal domain"/>
    <property type="match status" value="1"/>
</dbReference>
<feature type="chain" id="PRO_5024275119" evidence="1">
    <location>
        <begin position="26"/>
        <end position="388"/>
    </location>
</feature>
<dbReference type="PANTHER" id="PTHR19328">
    <property type="entry name" value="HEDGEHOG-INTERACTING PROTEIN"/>
    <property type="match status" value="1"/>
</dbReference>
<dbReference type="PANTHER" id="PTHR19328:SF75">
    <property type="entry name" value="ALDOSE SUGAR DEHYDROGENASE YLII"/>
    <property type="match status" value="1"/>
</dbReference>
<dbReference type="Proteomes" id="UP000325788">
    <property type="component" value="Unassembled WGS sequence"/>
</dbReference>
<proteinExistence type="predicted"/>
<dbReference type="InterPro" id="IPR011041">
    <property type="entry name" value="Quinoprot_gluc/sorb_DH_b-prop"/>
</dbReference>
<dbReference type="InterPro" id="IPR011042">
    <property type="entry name" value="6-blade_b-propeller_TolB-like"/>
</dbReference>
<name>A0A5N4W9N3_9GAMM</name>
<sequence length="388" mass="42941">MKYSKCGFLLWLSFLSPMSISACHAQDKTVDEQHQQAAIAPLSQPYQIKKITEFNEPWALAVMPDQRLLITEKAGKLFVFNPQTQQKIVVEGVPQVAYGGQGGLGNVVLHPDFKQNHIIYFSYAEQGKGGYGAVVVRAVLDEQLSNQPRLMNLQPIWRQVPKVSGQGHYAHRLAFDSAGKLWISSGERQKFQPAQDMQSNLGKILRLNDDGSPAIGNPFIAQGPIAAQIWSLGHRNPLGMAFDAQGQLWVAEMGPRGGDELNRIYKAANYGYPIVSNGDHYSGRDIPDHTTRPEFQAPEISWTPVISPSSLMFYQGSKFPKWTNKALISGLSSQAIIIVDTQTVPVQEVQRLAMKQRIRGLVEAEDGSIWGIEDGKHAALFQLTAPKP</sequence>
<dbReference type="SUPFAM" id="SSF50952">
    <property type="entry name" value="Soluble quinoprotein glucose dehydrogenase"/>
    <property type="match status" value="1"/>
</dbReference>
<organism evidence="3 4">
    <name type="scientific">Acinetobacter tandoii</name>
    <dbReference type="NCBI Taxonomy" id="202954"/>
    <lineage>
        <taxon>Bacteria</taxon>
        <taxon>Pseudomonadati</taxon>
        <taxon>Pseudomonadota</taxon>
        <taxon>Gammaproteobacteria</taxon>
        <taxon>Moraxellales</taxon>
        <taxon>Moraxellaceae</taxon>
        <taxon>Acinetobacter</taxon>
    </lineage>
</organism>